<evidence type="ECO:0000313" key="6">
    <source>
        <dbReference type="EMBL" id="GBF57489.1"/>
    </source>
</evidence>
<comment type="caution">
    <text evidence="6">The sequence shown here is derived from an EMBL/GenBank/DDBJ whole genome shotgun (WGS) entry which is preliminary data.</text>
</comment>
<dbReference type="EMBL" id="BFBR01000003">
    <property type="protein sequence ID" value="GBF57489.1"/>
    <property type="molecule type" value="Genomic_DNA"/>
</dbReference>
<name>A0A2P2E8U8_9PROT</name>
<dbReference type="Proteomes" id="UP000245086">
    <property type="component" value="Unassembled WGS sequence"/>
</dbReference>
<feature type="repeat" description="TPR" evidence="3">
    <location>
        <begin position="596"/>
        <end position="629"/>
    </location>
</feature>
<accession>A0A2P2E8U8</accession>
<feature type="chain" id="PRO_5015157060" evidence="5">
    <location>
        <begin position="24"/>
        <end position="662"/>
    </location>
</feature>
<evidence type="ECO:0000256" key="3">
    <source>
        <dbReference type="PROSITE-ProRule" id="PRU00339"/>
    </source>
</evidence>
<dbReference type="Pfam" id="PF13424">
    <property type="entry name" value="TPR_12"/>
    <property type="match status" value="1"/>
</dbReference>
<feature type="compositionally biased region" description="Basic and acidic residues" evidence="4">
    <location>
        <begin position="639"/>
        <end position="653"/>
    </location>
</feature>
<dbReference type="AlphaFoldDB" id="A0A2P2E8U8"/>
<proteinExistence type="predicted"/>
<evidence type="ECO:0000256" key="1">
    <source>
        <dbReference type="ARBA" id="ARBA00022737"/>
    </source>
</evidence>
<dbReference type="SUPFAM" id="SSF48452">
    <property type="entry name" value="TPR-like"/>
    <property type="match status" value="2"/>
</dbReference>
<dbReference type="PANTHER" id="PTHR44227">
    <property type="match status" value="1"/>
</dbReference>
<dbReference type="GO" id="GO:0030968">
    <property type="term" value="P:endoplasmic reticulum unfolded protein response"/>
    <property type="evidence" value="ECO:0007669"/>
    <property type="project" value="TreeGrafter"/>
</dbReference>
<dbReference type="GO" id="GO:0000030">
    <property type="term" value="F:mannosyltransferase activity"/>
    <property type="evidence" value="ECO:0007669"/>
    <property type="project" value="TreeGrafter"/>
</dbReference>
<dbReference type="RefSeq" id="WP_108984374.1">
    <property type="nucleotide sequence ID" value="NZ_BFBR01000003.1"/>
</dbReference>
<dbReference type="InterPro" id="IPR052346">
    <property type="entry name" value="O-mannosyl-transferase_TMTC"/>
</dbReference>
<keyword evidence="7" id="KW-1185">Reference proteome</keyword>
<keyword evidence="2 3" id="KW-0802">TPR repeat</keyword>
<protein>
    <submittedName>
        <fullName evidence="6">Uncharacterized protein</fullName>
    </submittedName>
</protein>
<evidence type="ECO:0000313" key="7">
    <source>
        <dbReference type="Proteomes" id="UP000245086"/>
    </source>
</evidence>
<evidence type="ECO:0000256" key="5">
    <source>
        <dbReference type="SAM" id="SignalP"/>
    </source>
</evidence>
<dbReference type="SMART" id="SM00028">
    <property type="entry name" value="TPR"/>
    <property type="match status" value="4"/>
</dbReference>
<reference evidence="6 7" key="1">
    <citation type="journal article" date="2018" name="Genome Announc.">
        <title>Draft Genome Sequence of "Candidatus Phycosocius bacilliformis," an Alphaproteobacterial Ectosymbiont of the Hydrocarbon-Producing Green Alga Botryococcus braunii.</title>
        <authorList>
            <person name="Tanabe Y."/>
            <person name="Yamaguchi H."/>
            <person name="Watanabe M.M."/>
        </authorList>
    </citation>
    <scope>NUCLEOTIDE SEQUENCE [LARGE SCALE GENOMIC DNA]</scope>
    <source>
        <strain evidence="6 7">BOTRYCO-2</strain>
    </source>
</reference>
<feature type="region of interest" description="Disordered" evidence="4">
    <location>
        <begin position="639"/>
        <end position="662"/>
    </location>
</feature>
<dbReference type="Gene3D" id="1.25.40.10">
    <property type="entry name" value="Tetratricopeptide repeat domain"/>
    <property type="match status" value="2"/>
</dbReference>
<dbReference type="PANTHER" id="PTHR44227:SF3">
    <property type="entry name" value="PROTEIN O-MANNOSYL-TRANSFERASE TMTC4"/>
    <property type="match status" value="1"/>
</dbReference>
<organism evidence="6 7">
    <name type="scientific">Candidatus Phycosocius bacilliformis</name>
    <dbReference type="NCBI Taxonomy" id="1445552"/>
    <lineage>
        <taxon>Bacteria</taxon>
        <taxon>Pseudomonadati</taxon>
        <taxon>Pseudomonadota</taxon>
        <taxon>Alphaproteobacteria</taxon>
        <taxon>Caulobacterales</taxon>
        <taxon>Caulobacterales incertae sedis</taxon>
        <taxon>Candidatus Phycosocius</taxon>
    </lineage>
</organism>
<feature type="repeat" description="TPR" evidence="3">
    <location>
        <begin position="560"/>
        <end position="593"/>
    </location>
</feature>
<evidence type="ECO:0000256" key="4">
    <source>
        <dbReference type="SAM" id="MobiDB-lite"/>
    </source>
</evidence>
<sequence length="662" mass="71776">MRLKAVLLASAAALICGMSSAQAAVLAAPPEVERSDGRDGTSPLTRDRAYAGLSLLDAIRQALINGDVEAVLKTYASLGLANDDPALADYYDAVRAFSSRNYAGVASALKQSDPGDLLTANLTTWALVGDGKLDEAIKTWDRYRTAGSSGAKSEYRGFYLPYRALLAELAGDKAAALGFYEQAQAIGELHFVKDLTRRYLVLLVEAGRRQDALAVHDDFFGEPASLDPAEARFRASLSAGKPPANPKIDAPAAASSLLTDYVDAMVLMRQLQNDPEIAAANKDQDDQPEEVPDGETLFADDALILWTALLLDPENSSARMSLASSLSDIHEEKAALAVLEAVKSGQYETKAQYQRASLYFALENPVAAMAVLDQIPAAERDWNWWAMQAMALSMRGDFANALISAQRCVESAKDKDEWTKAAAQLALMGALDQVGRKAEAKTIARNLIDTLKPNNLIRGDAGNFLASQPETRTEGLAAARASLQALGASSQTRVALGDTLSRFPETRAEGIQHLRDALAELPRSAMYMNALGYTLVRYDIDLEEGFQLLQKAYELRPYSGAITDSLGYAHYKLGQLDEAQQLIEKAVDMRKESPDPEIYDNLGNVYWHQGKPEAARRMWQKAASFGPAYEDADAVKAKLKDGLRTPPPARRDAPIVLEPGSV</sequence>
<keyword evidence="5" id="KW-0732">Signal</keyword>
<gene>
    <name evidence="6" type="ORF">PbB2_01156</name>
</gene>
<dbReference type="GO" id="GO:0035269">
    <property type="term" value="P:protein O-linked glycosylation via mannose"/>
    <property type="evidence" value="ECO:0007669"/>
    <property type="project" value="TreeGrafter"/>
</dbReference>
<feature type="signal peptide" evidence="5">
    <location>
        <begin position="1"/>
        <end position="23"/>
    </location>
</feature>
<dbReference type="OrthoDB" id="9766710at2"/>
<keyword evidence="1" id="KW-0677">Repeat</keyword>
<dbReference type="InterPro" id="IPR019734">
    <property type="entry name" value="TPR_rpt"/>
</dbReference>
<evidence type="ECO:0000256" key="2">
    <source>
        <dbReference type="ARBA" id="ARBA00022803"/>
    </source>
</evidence>
<dbReference type="InterPro" id="IPR011990">
    <property type="entry name" value="TPR-like_helical_dom_sf"/>
</dbReference>
<dbReference type="PROSITE" id="PS50005">
    <property type="entry name" value="TPR"/>
    <property type="match status" value="2"/>
</dbReference>